<dbReference type="EMBL" id="QROY01000002">
    <property type="protein sequence ID" value="RHL71211.1"/>
    <property type="molecule type" value="Genomic_DNA"/>
</dbReference>
<evidence type="ECO:0008006" key="3">
    <source>
        <dbReference type="Google" id="ProtNLM"/>
    </source>
</evidence>
<gene>
    <name evidence="1" type="ORF">DW007_03445</name>
</gene>
<accession>A0A415MEN5</accession>
<sequence>MEKKERLKMINFLSDILSKSNISDFKHIELENDKDVNFLISPKIKYKNKEENIQLQLMIYCSDNESLSIYCPLLYKLLDKDSLVYTLSSINEVNSKVAIGKIYMNKDNNSVISYIYRALFNNIYEELTPQLINDYIDAFLLTSIEFYSKMKEVVDEDK</sequence>
<dbReference type="RefSeq" id="WP_118369966.1">
    <property type="nucleotide sequence ID" value="NZ_QROY01000002.1"/>
</dbReference>
<protein>
    <recommendedName>
        <fullName evidence="3">Sensory transduction regulator</fullName>
    </recommendedName>
</protein>
<evidence type="ECO:0000313" key="2">
    <source>
        <dbReference type="Proteomes" id="UP000285201"/>
    </source>
</evidence>
<dbReference type="AlphaFoldDB" id="A0A415MEN5"/>
<evidence type="ECO:0000313" key="1">
    <source>
        <dbReference type="EMBL" id="RHL71211.1"/>
    </source>
</evidence>
<organism evidence="1 2">
    <name type="scientific">Lachnospira eligens</name>
    <dbReference type="NCBI Taxonomy" id="39485"/>
    <lineage>
        <taxon>Bacteria</taxon>
        <taxon>Bacillati</taxon>
        <taxon>Bacillota</taxon>
        <taxon>Clostridia</taxon>
        <taxon>Lachnospirales</taxon>
        <taxon>Lachnospiraceae</taxon>
        <taxon>Lachnospira</taxon>
    </lineage>
</organism>
<proteinExistence type="predicted"/>
<name>A0A415MEN5_9FIRM</name>
<reference evidence="1 2" key="1">
    <citation type="submission" date="2018-08" db="EMBL/GenBank/DDBJ databases">
        <title>A genome reference for cultivated species of the human gut microbiota.</title>
        <authorList>
            <person name="Zou Y."/>
            <person name="Xue W."/>
            <person name="Luo G."/>
        </authorList>
    </citation>
    <scope>NUCLEOTIDE SEQUENCE [LARGE SCALE GENOMIC DNA]</scope>
    <source>
        <strain evidence="1 2">AF36-7BH</strain>
    </source>
</reference>
<dbReference type="Proteomes" id="UP000285201">
    <property type="component" value="Unassembled WGS sequence"/>
</dbReference>
<comment type="caution">
    <text evidence="1">The sequence shown here is derived from an EMBL/GenBank/DDBJ whole genome shotgun (WGS) entry which is preliminary data.</text>
</comment>